<accession>A0A124HBM1</accession>
<evidence type="ECO:0008006" key="4">
    <source>
        <dbReference type="Google" id="ProtNLM"/>
    </source>
</evidence>
<gene>
    <name evidence="2" type="ORF">AQI88_35325</name>
</gene>
<evidence type="ECO:0000256" key="1">
    <source>
        <dbReference type="SAM" id="MobiDB-lite"/>
    </source>
</evidence>
<dbReference type="Proteomes" id="UP000054241">
    <property type="component" value="Unassembled WGS sequence"/>
</dbReference>
<proteinExistence type="predicted"/>
<evidence type="ECO:0000313" key="2">
    <source>
        <dbReference type="EMBL" id="KUM91698.1"/>
    </source>
</evidence>
<keyword evidence="3" id="KW-1185">Reference proteome</keyword>
<dbReference type="STRING" id="67285.AQI88_35325"/>
<dbReference type="AlphaFoldDB" id="A0A124HBM1"/>
<dbReference type="EMBL" id="LMWL01000069">
    <property type="protein sequence ID" value="KUM91698.1"/>
    <property type="molecule type" value="Genomic_DNA"/>
</dbReference>
<dbReference type="RefSeq" id="WP_067007618.1">
    <property type="nucleotide sequence ID" value="NZ_BNDU01000004.1"/>
</dbReference>
<feature type="region of interest" description="Disordered" evidence="1">
    <location>
        <begin position="26"/>
        <end position="52"/>
    </location>
</feature>
<organism evidence="2 3">
    <name type="scientific">Streptomyces cellostaticus</name>
    <dbReference type="NCBI Taxonomy" id="67285"/>
    <lineage>
        <taxon>Bacteria</taxon>
        <taxon>Bacillati</taxon>
        <taxon>Actinomycetota</taxon>
        <taxon>Actinomycetes</taxon>
        <taxon>Kitasatosporales</taxon>
        <taxon>Streptomycetaceae</taxon>
        <taxon>Streptomyces</taxon>
    </lineage>
</organism>
<evidence type="ECO:0000313" key="3">
    <source>
        <dbReference type="Proteomes" id="UP000054241"/>
    </source>
</evidence>
<dbReference type="PROSITE" id="PS51257">
    <property type="entry name" value="PROKAR_LIPOPROTEIN"/>
    <property type="match status" value="1"/>
</dbReference>
<protein>
    <recommendedName>
        <fullName evidence="4">Lipoprotein</fullName>
    </recommendedName>
</protein>
<reference evidence="2 3" key="1">
    <citation type="submission" date="2015-10" db="EMBL/GenBank/DDBJ databases">
        <title>Draft genome sequence of Streptomyces cellostaticus DSM 40189, type strain for the species Streptomyces cellostaticus.</title>
        <authorList>
            <person name="Ruckert C."/>
            <person name="Winkler A."/>
            <person name="Kalinowski J."/>
            <person name="Kampfer P."/>
            <person name="Glaeser S."/>
        </authorList>
    </citation>
    <scope>NUCLEOTIDE SEQUENCE [LARGE SCALE GENOMIC DNA]</scope>
    <source>
        <strain evidence="2 3">DSM 40189</strain>
    </source>
</reference>
<comment type="caution">
    <text evidence="2">The sequence shown here is derived from an EMBL/GenBank/DDBJ whole genome shotgun (WGS) entry which is preliminary data.</text>
</comment>
<dbReference type="OrthoDB" id="4205682at2"/>
<name>A0A124HBM1_9ACTN</name>
<sequence length="151" mass="16068">MDKSTAVATACAVALMLAVGTTGCGGPERPQVQGPAPTRSPAAGPVYVSDDMGHPLSSPATFGLTEFTSLSHLKWRDWGQPKAMATGEVSGGWCSPECDKSGYPATVELTRLQRQENVSYYTRATVRSSHLPDPDKTGEDLRNVHLIVPEP</sequence>